<dbReference type="PANTHER" id="PTHR33050">
    <property type="entry name" value="REVERSE TRANSCRIPTASE DOMAIN-CONTAINING PROTEIN"/>
    <property type="match status" value="1"/>
</dbReference>
<proteinExistence type="predicted"/>
<dbReference type="InterPro" id="IPR036397">
    <property type="entry name" value="RNaseH_sf"/>
</dbReference>
<evidence type="ECO:0008006" key="4">
    <source>
        <dbReference type="Google" id="ProtNLM"/>
    </source>
</evidence>
<reference evidence="2 3" key="1">
    <citation type="submission" date="2015-12" db="EMBL/GenBank/DDBJ databases">
        <title>The genome of Folsomia candida.</title>
        <authorList>
            <person name="Faddeeva A."/>
            <person name="Derks M.F."/>
            <person name="Anvar Y."/>
            <person name="Smit S."/>
            <person name="Van Straalen N."/>
            <person name="Roelofs D."/>
        </authorList>
    </citation>
    <scope>NUCLEOTIDE SEQUENCE [LARGE SCALE GENOMIC DNA]</scope>
    <source>
        <strain evidence="2 3">VU population</strain>
        <tissue evidence="2">Whole body</tissue>
    </source>
</reference>
<evidence type="ECO:0000313" key="3">
    <source>
        <dbReference type="Proteomes" id="UP000198287"/>
    </source>
</evidence>
<comment type="caution">
    <text evidence="2">The sequence shown here is derived from an EMBL/GenBank/DDBJ whole genome shotgun (WGS) entry which is preliminary data.</text>
</comment>
<name>A0A226D5N6_FOLCA</name>
<accession>A0A226D5N6</accession>
<dbReference type="GO" id="GO:0003676">
    <property type="term" value="F:nucleic acid binding"/>
    <property type="evidence" value="ECO:0007669"/>
    <property type="project" value="InterPro"/>
</dbReference>
<feature type="compositionally biased region" description="Basic and acidic residues" evidence="1">
    <location>
        <begin position="234"/>
        <end position="251"/>
    </location>
</feature>
<dbReference type="Proteomes" id="UP000198287">
    <property type="component" value="Unassembled WGS sequence"/>
</dbReference>
<feature type="region of interest" description="Disordered" evidence="1">
    <location>
        <begin position="39"/>
        <end position="63"/>
    </location>
</feature>
<evidence type="ECO:0000313" key="2">
    <source>
        <dbReference type="EMBL" id="OXA40057.1"/>
    </source>
</evidence>
<gene>
    <name evidence="2" type="ORF">Fcan01_25143</name>
</gene>
<dbReference type="InterPro" id="IPR012337">
    <property type="entry name" value="RNaseH-like_sf"/>
</dbReference>
<evidence type="ECO:0000256" key="1">
    <source>
        <dbReference type="SAM" id="MobiDB-lite"/>
    </source>
</evidence>
<dbReference type="PANTHER" id="PTHR33050:SF7">
    <property type="entry name" value="RIBONUCLEASE H"/>
    <property type="match status" value="1"/>
</dbReference>
<dbReference type="InterPro" id="IPR052055">
    <property type="entry name" value="Hepadnavirus_pol/RT"/>
</dbReference>
<dbReference type="EMBL" id="LNIX01000035">
    <property type="protein sequence ID" value="OXA40057.1"/>
    <property type="molecule type" value="Genomic_DNA"/>
</dbReference>
<dbReference type="AlphaFoldDB" id="A0A226D5N6"/>
<feature type="region of interest" description="Disordered" evidence="1">
    <location>
        <begin position="234"/>
        <end position="260"/>
    </location>
</feature>
<organism evidence="2 3">
    <name type="scientific">Folsomia candida</name>
    <name type="common">Springtail</name>
    <dbReference type="NCBI Taxonomy" id="158441"/>
    <lineage>
        <taxon>Eukaryota</taxon>
        <taxon>Metazoa</taxon>
        <taxon>Ecdysozoa</taxon>
        <taxon>Arthropoda</taxon>
        <taxon>Hexapoda</taxon>
        <taxon>Collembola</taxon>
        <taxon>Entomobryomorpha</taxon>
        <taxon>Isotomoidea</taxon>
        <taxon>Isotomidae</taxon>
        <taxon>Proisotominae</taxon>
        <taxon>Folsomia</taxon>
    </lineage>
</organism>
<dbReference type="CDD" id="cd09275">
    <property type="entry name" value="RNase_HI_RT_DIRS1"/>
    <property type="match status" value="1"/>
</dbReference>
<protein>
    <recommendedName>
        <fullName evidence="4">RNase H type-1 domain-containing protein</fullName>
    </recommendedName>
</protein>
<dbReference type="OrthoDB" id="7701249at2759"/>
<dbReference type="Gene3D" id="3.30.420.10">
    <property type="entry name" value="Ribonuclease H-like superfamily/Ribonuclease H"/>
    <property type="match status" value="1"/>
</dbReference>
<keyword evidence="3" id="KW-1185">Reference proteome</keyword>
<dbReference type="SUPFAM" id="SSF53098">
    <property type="entry name" value="Ribonuclease H-like"/>
    <property type="match status" value="1"/>
</dbReference>
<sequence length="651" mass="73541">MSSNEEASDLSQSVKNHEVALEALKDVPKILNELSKKFKINQGAEQPPGKSSWSLGLSDEENEEDADLNNIIDTKSDQGSDLNNITDTDNDNNMELETLLQDMEKTIDFGPAVMQNVSIGFVKTAVRPLTKETKSNLKERIKIPENCKEFIVPKVNGEIWRLLPAQAKVSDIKQQQNQLVLSQGLSTLTTISNVIASNKQKIPNEVVSSIVKHAMDCANIFGDQFQALSTRRRFEMKSPEETGSDANRDNNGDPSSLTKTIKDSGNFKRAAELIGVLVAACFATRYGMIYTRQLEMEKTSALRIREGRYKGSIVLSSEAKQDIGWWINNISKEFNEMKEFCQDVVIFSDASLIGWGAESNGIEARGNWTNEEKCRHINVLELVAAFYGLRSFVDKSNITVLLRVDSSNAMAYINNHGGCRSPELHAVAKQIWKWCECRNIRIRASYINTKQNVIADRLSRTKLDYSDFMLTKNYFENICKAFGQPNIDLFATYQTKQCEVYYSWKPDPFSAGTISSDHKQPQTNGRNFVRESLSRLNLSESTTAILKASKSDGTWQQYEVAFRKWNAFCQEKLWSMWEPNIEHNPDLKANGQRFEPSFFFRTGGRIFGDCSRVTATPTWSGSLPFNPSYPHSFTLTLVLPVSSHQKFSLRS</sequence>